<evidence type="ECO:0008006" key="3">
    <source>
        <dbReference type="Google" id="ProtNLM"/>
    </source>
</evidence>
<dbReference type="Proteomes" id="UP000596123">
    <property type="component" value="Segment"/>
</dbReference>
<dbReference type="PROSITE" id="PS51257">
    <property type="entry name" value="PROKAR_LIPOPROTEIN"/>
    <property type="match status" value="1"/>
</dbReference>
<sequence>MRIVIVVLCLFLAGCSSDLSQIKAQPKTTIQDIPVVNRLVWEKREVPAKPEVTLQDVDGERVAVLKRQGMSDLYTLYKSDKETVGERNKLIDVLNATVDERNKLLELAQSEELRSNGLAKDLQTERENRIRDQEQANRELWFTRIGAGVLLGVGLVF</sequence>
<gene>
    <name evidence="1" type="ORF">pEaSNUABM5_00076</name>
</gene>
<dbReference type="EMBL" id="MW366843">
    <property type="protein sequence ID" value="QQO90218.1"/>
    <property type="molecule type" value="Genomic_DNA"/>
</dbReference>
<reference evidence="1 2" key="1">
    <citation type="submission" date="2020-12" db="EMBL/GenBank/DDBJ databases">
        <title>Complete genome sequence of Erwinia phage pEa_SNUABM_5.</title>
        <authorList>
            <person name="Kim S.G."/>
            <person name="Lee S.B."/>
            <person name="Kwon J."/>
            <person name="Park S.C."/>
        </authorList>
    </citation>
    <scope>NUCLEOTIDE SEQUENCE [LARGE SCALE GENOMIC DNA]</scope>
</reference>
<evidence type="ECO:0000313" key="2">
    <source>
        <dbReference type="Proteomes" id="UP000596123"/>
    </source>
</evidence>
<keyword evidence="2" id="KW-1185">Reference proteome</keyword>
<organism evidence="1 2">
    <name type="scientific">Erwinia phage pEa_SNUABM_5</name>
    <dbReference type="NCBI Taxonomy" id="2797313"/>
    <lineage>
        <taxon>Viruses</taxon>
        <taxon>Duplodnaviria</taxon>
        <taxon>Heunggongvirae</taxon>
        <taxon>Uroviricota</taxon>
        <taxon>Caudoviricetes</taxon>
        <taxon>Rivsvirus</taxon>
        <taxon>Rivsvirus SNUABM5</taxon>
    </lineage>
</organism>
<accession>A0A7T8EPD5</accession>
<name>A0A7T8EPD5_9CAUD</name>
<protein>
    <recommendedName>
        <fullName evidence="3">Lipoprotein</fullName>
    </recommendedName>
</protein>
<evidence type="ECO:0000313" key="1">
    <source>
        <dbReference type="EMBL" id="QQO90218.1"/>
    </source>
</evidence>
<proteinExistence type="predicted"/>